<gene>
    <name evidence="9" type="ORF">OE699_15105</name>
</gene>
<dbReference type="InterPro" id="IPR027417">
    <property type="entry name" value="P-loop_NTPase"/>
</dbReference>
<dbReference type="InterPro" id="IPR003593">
    <property type="entry name" value="AAA+_ATPase"/>
</dbReference>
<organism evidence="9 10">
    <name type="scientific">Sedimentimonas flavescens</name>
    <dbReference type="NCBI Taxonomy" id="2851012"/>
    <lineage>
        <taxon>Bacteria</taxon>
        <taxon>Pseudomonadati</taxon>
        <taxon>Pseudomonadota</taxon>
        <taxon>Alphaproteobacteria</taxon>
        <taxon>Rhodobacterales</taxon>
        <taxon>Rhodobacter group</taxon>
        <taxon>Sedimentimonas</taxon>
    </lineage>
</organism>
<dbReference type="InterPro" id="IPR017871">
    <property type="entry name" value="ABC_transporter-like_CS"/>
</dbReference>
<dbReference type="InterPro" id="IPR030679">
    <property type="entry name" value="ABC_ATPase_HisP-typ"/>
</dbReference>
<dbReference type="EMBL" id="JAOWKW010000015">
    <property type="protein sequence ID" value="MCV2880172.1"/>
    <property type="molecule type" value="Genomic_DNA"/>
</dbReference>
<evidence type="ECO:0000256" key="6">
    <source>
        <dbReference type="ARBA" id="ARBA00022840"/>
    </source>
</evidence>
<feature type="domain" description="ABC transporter" evidence="8">
    <location>
        <begin position="11"/>
        <end position="251"/>
    </location>
</feature>
<evidence type="ECO:0000256" key="2">
    <source>
        <dbReference type="ARBA" id="ARBA00005417"/>
    </source>
</evidence>
<dbReference type="SMART" id="SM00382">
    <property type="entry name" value="AAA"/>
    <property type="match status" value="1"/>
</dbReference>
<evidence type="ECO:0000256" key="3">
    <source>
        <dbReference type="ARBA" id="ARBA00022448"/>
    </source>
</evidence>
<sequence>MQPQTPQDLVLHAQDIRKSFGAHEVLKGISLQARNHDVISILGASGSGKSTFLRCLNFLEIPSSGSVAVHGETIAFRNGRIGDQRQIERMRQHLGMVFQQFNLWTHRTVLENVMEGPVQVKHKPKAEARDQAEALLARVGLAERMHHYPSQLSGGQQQRVAIARALAMEPDAILFDEPTSALDPELVGEVLKVMQDLAAEGRTMIVVTHEMAFAREVSTEVVFLHQGLVAEQGPPEKLFNNPESEVFARFISKIR</sequence>
<keyword evidence="10" id="KW-1185">Reference proteome</keyword>
<dbReference type="PIRSF" id="PIRSF039085">
    <property type="entry name" value="ABC_ATPase_HisP"/>
    <property type="match status" value="1"/>
</dbReference>
<keyword evidence="6 9" id="KW-0067">ATP-binding</keyword>
<dbReference type="RefSeq" id="WP_260014518.1">
    <property type="nucleotide sequence ID" value="NZ_JAOALJ010000005.1"/>
</dbReference>
<dbReference type="PANTHER" id="PTHR43166">
    <property type="entry name" value="AMINO ACID IMPORT ATP-BINDING PROTEIN"/>
    <property type="match status" value="1"/>
</dbReference>
<evidence type="ECO:0000256" key="7">
    <source>
        <dbReference type="ARBA" id="ARBA00023136"/>
    </source>
</evidence>
<dbReference type="Gene3D" id="3.40.50.300">
    <property type="entry name" value="P-loop containing nucleotide triphosphate hydrolases"/>
    <property type="match status" value="1"/>
</dbReference>
<evidence type="ECO:0000313" key="10">
    <source>
        <dbReference type="Proteomes" id="UP001526166"/>
    </source>
</evidence>
<dbReference type="PROSITE" id="PS50893">
    <property type="entry name" value="ABC_TRANSPORTER_2"/>
    <property type="match status" value="1"/>
</dbReference>
<comment type="similarity">
    <text evidence="2">Belongs to the ABC transporter superfamily.</text>
</comment>
<dbReference type="InterPro" id="IPR050086">
    <property type="entry name" value="MetN_ABC_transporter-like"/>
</dbReference>
<evidence type="ECO:0000256" key="4">
    <source>
        <dbReference type="ARBA" id="ARBA00022475"/>
    </source>
</evidence>
<keyword evidence="4" id="KW-1003">Cell membrane</keyword>
<accession>A0ABT3A2V1</accession>
<name>A0ABT3A2V1_9RHOB</name>
<dbReference type="Pfam" id="PF00005">
    <property type="entry name" value="ABC_tran"/>
    <property type="match status" value="1"/>
</dbReference>
<comment type="subcellular location">
    <subcellularLocation>
        <location evidence="1">Cell membrane</location>
        <topology evidence="1">Peripheral membrane protein</topology>
    </subcellularLocation>
</comment>
<keyword evidence="7" id="KW-0472">Membrane</keyword>
<evidence type="ECO:0000256" key="1">
    <source>
        <dbReference type="ARBA" id="ARBA00004202"/>
    </source>
</evidence>
<evidence type="ECO:0000313" key="9">
    <source>
        <dbReference type="EMBL" id="MCV2880172.1"/>
    </source>
</evidence>
<protein>
    <submittedName>
        <fullName evidence="9">ATP-binding cassette domain-containing protein</fullName>
    </submittedName>
</protein>
<keyword evidence="5" id="KW-0547">Nucleotide-binding</keyword>
<reference evidence="9 10" key="1">
    <citation type="submission" date="2022-10" db="EMBL/GenBank/DDBJ databases">
        <title>Sinirhodobacter sp. nov., isolated from ocean surface sediments.</title>
        <authorList>
            <person name="He W."/>
            <person name="Wang L."/>
            <person name="Zhang D.-F."/>
        </authorList>
    </citation>
    <scope>NUCLEOTIDE SEQUENCE [LARGE SCALE GENOMIC DNA]</scope>
    <source>
        <strain evidence="9 10">WL0115</strain>
    </source>
</reference>
<keyword evidence="3" id="KW-0813">Transport</keyword>
<proteinExistence type="inferred from homology"/>
<dbReference type="InterPro" id="IPR003439">
    <property type="entry name" value="ABC_transporter-like_ATP-bd"/>
</dbReference>
<dbReference type="GO" id="GO:0005524">
    <property type="term" value="F:ATP binding"/>
    <property type="evidence" value="ECO:0007669"/>
    <property type="project" value="UniProtKB-KW"/>
</dbReference>
<dbReference type="PROSITE" id="PS00211">
    <property type="entry name" value="ABC_TRANSPORTER_1"/>
    <property type="match status" value="1"/>
</dbReference>
<dbReference type="CDD" id="cd03262">
    <property type="entry name" value="ABC_HisP_GlnQ"/>
    <property type="match status" value="1"/>
</dbReference>
<dbReference type="PANTHER" id="PTHR43166:SF35">
    <property type="entry name" value="L-CYSTINE IMPORT ATP-BINDING PROTEIN TCYN"/>
    <property type="match status" value="1"/>
</dbReference>
<evidence type="ECO:0000259" key="8">
    <source>
        <dbReference type="PROSITE" id="PS50893"/>
    </source>
</evidence>
<comment type="caution">
    <text evidence="9">The sequence shown here is derived from an EMBL/GenBank/DDBJ whole genome shotgun (WGS) entry which is preliminary data.</text>
</comment>
<dbReference type="Proteomes" id="UP001526166">
    <property type="component" value="Unassembled WGS sequence"/>
</dbReference>
<evidence type="ECO:0000256" key="5">
    <source>
        <dbReference type="ARBA" id="ARBA00022741"/>
    </source>
</evidence>
<dbReference type="SUPFAM" id="SSF52540">
    <property type="entry name" value="P-loop containing nucleoside triphosphate hydrolases"/>
    <property type="match status" value="1"/>
</dbReference>